<organism evidence="3 4">
    <name type="scientific">Anaerosacchariphilus hominis</name>
    <dbReference type="NCBI Taxonomy" id="2763017"/>
    <lineage>
        <taxon>Bacteria</taxon>
        <taxon>Bacillati</taxon>
        <taxon>Bacillota</taxon>
        <taxon>Clostridia</taxon>
        <taxon>Lachnospirales</taxon>
        <taxon>Lachnospiraceae</taxon>
        <taxon>Anaerosacchariphilus</taxon>
    </lineage>
</organism>
<comment type="caution">
    <text evidence="3">The sequence shown here is derived from an EMBL/GenBank/DDBJ whole genome shotgun (WGS) entry which is preliminary data.</text>
</comment>
<dbReference type="Gene3D" id="3.40.50.720">
    <property type="entry name" value="NAD(P)-binding Rossmann-like Domain"/>
    <property type="match status" value="1"/>
</dbReference>
<evidence type="ECO:0000259" key="1">
    <source>
        <dbReference type="Pfam" id="PF02625"/>
    </source>
</evidence>
<reference evidence="3" key="1">
    <citation type="submission" date="2020-08" db="EMBL/GenBank/DDBJ databases">
        <title>Genome public.</title>
        <authorList>
            <person name="Liu C."/>
            <person name="Sun Q."/>
        </authorList>
    </citation>
    <scope>NUCLEOTIDE SEQUENCE</scope>
    <source>
        <strain evidence="3">NSJ-68</strain>
    </source>
</reference>
<accession>A0A923RLB3</accession>
<keyword evidence="4" id="KW-1185">Reference proteome</keyword>
<dbReference type="SUPFAM" id="SSF51735">
    <property type="entry name" value="NAD(P)-binding Rossmann-fold domains"/>
    <property type="match status" value="1"/>
</dbReference>
<evidence type="ECO:0000259" key="2">
    <source>
        <dbReference type="Pfam" id="PF13478"/>
    </source>
</evidence>
<dbReference type="Pfam" id="PF02625">
    <property type="entry name" value="XdhC_CoxI"/>
    <property type="match status" value="1"/>
</dbReference>
<dbReference type="Proteomes" id="UP000649345">
    <property type="component" value="Unassembled WGS sequence"/>
</dbReference>
<dbReference type="AlphaFoldDB" id="A0A923RLB3"/>
<name>A0A923RLB3_9FIRM</name>
<dbReference type="PANTHER" id="PTHR30388">
    <property type="entry name" value="ALDEHYDE OXIDOREDUCTASE MOLYBDENUM COFACTOR ASSEMBLY PROTEIN"/>
    <property type="match status" value="1"/>
</dbReference>
<gene>
    <name evidence="3" type="ORF">H8S44_04660</name>
</gene>
<dbReference type="InterPro" id="IPR003777">
    <property type="entry name" value="XdhC_CoxI"/>
</dbReference>
<dbReference type="EMBL" id="JACOOR010000002">
    <property type="protein sequence ID" value="MBC5659062.1"/>
    <property type="molecule type" value="Genomic_DNA"/>
</dbReference>
<sequence>MRHLYSILQEQKDKKEKRILTVLKGPHAGEKAFFAGDGLLWEKTGQGFFTEHREEAGAIRAEGQQELAGETVFCDCLGEAKKLVICGAGHVGVALLRMALLLGFDVTVLEDRPYFADGARRAGAKRVICDSFEQGLDAVDSDEDTYFVVMTRGHRYDLICLEKILGKNYAYLGMMGSRGRSALVKKKLLEQGFPAGQVEELHAPIGLSIHAETPEEIAVSILGEIISVKNGDKKNSSFSEEQLELLGDGTDTRAKVLCTIVARRGSAPRSVGTKMLVLEDGTVSGTIGGGCVEAGVKEKARWLMQDKEKRQELIPVSMTACDAEEEGMVCGGVIEVLLEKC</sequence>
<feature type="domain" description="XdhC- CoxI" evidence="1">
    <location>
        <begin position="253"/>
        <end position="310"/>
    </location>
</feature>
<proteinExistence type="predicted"/>
<dbReference type="InterPro" id="IPR052698">
    <property type="entry name" value="MoCofactor_Util/Proc"/>
</dbReference>
<evidence type="ECO:0000313" key="4">
    <source>
        <dbReference type="Proteomes" id="UP000649345"/>
    </source>
</evidence>
<dbReference type="Pfam" id="PF13478">
    <property type="entry name" value="XdhC_C"/>
    <property type="match status" value="1"/>
</dbReference>
<feature type="domain" description="XdhC Rossmann" evidence="2">
    <location>
        <begin position="83"/>
        <end position="225"/>
    </location>
</feature>
<protein>
    <submittedName>
        <fullName evidence="3">XdhC family protein</fullName>
    </submittedName>
</protein>
<dbReference type="InterPro" id="IPR027051">
    <property type="entry name" value="XdhC_Rossmann_dom"/>
</dbReference>
<evidence type="ECO:0000313" key="3">
    <source>
        <dbReference type="EMBL" id="MBC5659062.1"/>
    </source>
</evidence>
<dbReference type="PANTHER" id="PTHR30388:SF6">
    <property type="entry name" value="XANTHINE DEHYDROGENASE SUBUNIT A-RELATED"/>
    <property type="match status" value="1"/>
</dbReference>
<dbReference type="InterPro" id="IPR036291">
    <property type="entry name" value="NAD(P)-bd_dom_sf"/>
</dbReference>